<dbReference type="Proteomes" id="UP000005870">
    <property type="component" value="Chromosome"/>
</dbReference>
<keyword evidence="9 10" id="KW-0131">Cell cycle</keyword>
<dbReference type="OrthoDB" id="9798629at2"/>
<feature type="transmembrane region" description="Helical" evidence="10">
    <location>
        <begin position="21"/>
        <end position="44"/>
    </location>
</feature>
<dbReference type="STRING" id="1045855.DSC_04885"/>
<dbReference type="PANTHER" id="PTHR30558">
    <property type="entry name" value="EXBD MEMBRANE COMPONENT OF PMF-DRIVEN MACROMOLECULE IMPORT SYSTEM"/>
    <property type="match status" value="1"/>
</dbReference>
<dbReference type="NCBIfam" id="TIGR02801">
    <property type="entry name" value="tolR"/>
    <property type="match status" value="1"/>
</dbReference>
<comment type="subunit">
    <text evidence="10">The Tol-Pal system is composed of five core proteins: the inner membrane proteins TolA, TolQ and TolR, the periplasmic protein TolB and the outer membrane protein Pal. They form a network linking the inner and outer membranes and the peptidoglycan layer.</text>
</comment>
<comment type="function">
    <text evidence="10">Part of the Tol-Pal system, which plays a role in outer membrane invagination during cell division and is important for maintaining outer membrane integrity.</text>
</comment>
<dbReference type="eggNOG" id="COG0848">
    <property type="taxonomic scope" value="Bacteria"/>
</dbReference>
<dbReference type="GO" id="GO:0051301">
    <property type="term" value="P:cell division"/>
    <property type="evidence" value="ECO:0007669"/>
    <property type="project" value="UniProtKB-UniRule"/>
</dbReference>
<keyword evidence="12" id="KW-1185">Reference proteome</keyword>
<evidence type="ECO:0000313" key="11">
    <source>
        <dbReference type="EMBL" id="AER55630.1"/>
    </source>
</evidence>
<dbReference type="InterPro" id="IPR003400">
    <property type="entry name" value="ExbD"/>
</dbReference>
<evidence type="ECO:0000256" key="2">
    <source>
        <dbReference type="ARBA" id="ARBA00005811"/>
    </source>
</evidence>
<dbReference type="PANTHER" id="PTHR30558:SF7">
    <property type="entry name" value="TOL-PAL SYSTEM PROTEIN TOLR"/>
    <property type="match status" value="1"/>
</dbReference>
<comment type="similarity">
    <text evidence="2 10">Belongs to the ExbD/TolR family.</text>
</comment>
<sequence>MQSAISRRKRRKLKSEINVVPYIDVMLVLLIIFMVTAPMLTLAVNVDIPKSTARSVDSKADPVIVTVDGDGRFFLKLKDAPIQELSAEELQARLAAFVSENKDIPVFLAAPGDANYQKVIDATGIISKAGVTKVGLMSKPGGTGGNAR</sequence>
<name>G7UPU0_PSEUP</name>
<dbReference type="EMBL" id="CP003093">
    <property type="protein sequence ID" value="AER55630.1"/>
    <property type="molecule type" value="Genomic_DNA"/>
</dbReference>
<keyword evidence="8 10" id="KW-0472">Membrane</keyword>
<evidence type="ECO:0000256" key="8">
    <source>
        <dbReference type="ARBA" id="ARBA00023136"/>
    </source>
</evidence>
<keyword evidence="4 10" id="KW-0997">Cell inner membrane</keyword>
<evidence type="ECO:0000256" key="3">
    <source>
        <dbReference type="ARBA" id="ARBA00022475"/>
    </source>
</evidence>
<dbReference type="Gene3D" id="3.30.420.270">
    <property type="match status" value="1"/>
</dbReference>
<evidence type="ECO:0000313" key="12">
    <source>
        <dbReference type="Proteomes" id="UP000005870"/>
    </source>
</evidence>
<proteinExistence type="inferred from homology"/>
<evidence type="ECO:0000256" key="9">
    <source>
        <dbReference type="ARBA" id="ARBA00023306"/>
    </source>
</evidence>
<dbReference type="HAMAP" id="MF_02203">
    <property type="entry name" value="TolR"/>
    <property type="match status" value="1"/>
</dbReference>
<keyword evidence="7 10" id="KW-1133">Transmembrane helix</keyword>
<protein>
    <recommendedName>
        <fullName evidence="10">Tol-Pal system protein TolR</fullName>
    </recommendedName>
</protein>
<keyword evidence="6 10" id="KW-0812">Transmembrane</keyword>
<evidence type="ECO:0000256" key="7">
    <source>
        <dbReference type="ARBA" id="ARBA00022989"/>
    </source>
</evidence>
<dbReference type="GO" id="GO:0022857">
    <property type="term" value="F:transmembrane transporter activity"/>
    <property type="evidence" value="ECO:0007669"/>
    <property type="project" value="InterPro"/>
</dbReference>
<evidence type="ECO:0000256" key="4">
    <source>
        <dbReference type="ARBA" id="ARBA00022519"/>
    </source>
</evidence>
<dbReference type="Pfam" id="PF02472">
    <property type="entry name" value="ExbD"/>
    <property type="match status" value="1"/>
</dbReference>
<dbReference type="RefSeq" id="WP_014159807.1">
    <property type="nucleotide sequence ID" value="NC_016147.2"/>
</dbReference>
<keyword evidence="5 10" id="KW-0132">Cell division</keyword>
<dbReference type="GO" id="GO:0015031">
    <property type="term" value="P:protein transport"/>
    <property type="evidence" value="ECO:0007669"/>
    <property type="project" value="InterPro"/>
</dbReference>
<evidence type="ECO:0000256" key="5">
    <source>
        <dbReference type="ARBA" id="ARBA00022618"/>
    </source>
</evidence>
<evidence type="ECO:0000256" key="1">
    <source>
        <dbReference type="ARBA" id="ARBA00004162"/>
    </source>
</evidence>
<keyword evidence="3 10" id="KW-1003">Cell membrane</keyword>
<accession>G7UPU0</accession>
<dbReference type="InterPro" id="IPR014168">
    <property type="entry name" value="Tol-Pal_TolR"/>
</dbReference>
<comment type="subcellular location">
    <subcellularLocation>
        <location evidence="10">Cell inner membrane</location>
        <topology evidence="10">Single-pass membrane protein</topology>
    </subcellularLocation>
    <subcellularLocation>
        <location evidence="1">Cell membrane</location>
        <topology evidence="1">Single-pass membrane protein</topology>
    </subcellularLocation>
</comment>
<reference evidence="11 12" key="1">
    <citation type="journal article" date="2012" name="J. Bacteriol.">
        <title>Complete Genome Sequence of the BTEX-Degrading Bacterium Pseudoxanthomonas spadix BD-a59.</title>
        <authorList>
            <person name="Lee S.H."/>
            <person name="Jin H.M."/>
            <person name="Lee H.J."/>
            <person name="Kim J.M."/>
            <person name="Jeon C.O."/>
        </authorList>
    </citation>
    <scope>NUCLEOTIDE SEQUENCE [LARGE SCALE GENOMIC DNA]</scope>
    <source>
        <strain evidence="11 12">BD-a59</strain>
    </source>
</reference>
<organism evidence="11 12">
    <name type="scientific">Pseudoxanthomonas spadix (strain BD-a59)</name>
    <dbReference type="NCBI Taxonomy" id="1045855"/>
    <lineage>
        <taxon>Bacteria</taxon>
        <taxon>Pseudomonadati</taxon>
        <taxon>Pseudomonadota</taxon>
        <taxon>Gammaproteobacteria</taxon>
        <taxon>Lysobacterales</taxon>
        <taxon>Lysobacteraceae</taxon>
        <taxon>Pseudoxanthomonas</taxon>
    </lineage>
</organism>
<dbReference type="AlphaFoldDB" id="G7UPU0"/>
<evidence type="ECO:0000256" key="10">
    <source>
        <dbReference type="HAMAP-Rule" id="MF_02203"/>
    </source>
</evidence>
<evidence type="ECO:0000256" key="6">
    <source>
        <dbReference type="ARBA" id="ARBA00022692"/>
    </source>
</evidence>
<dbReference type="HOGENOM" id="CLU_085305_1_3_6"/>
<gene>
    <name evidence="10" type="primary">tolR</name>
    <name evidence="11" type="ordered locus">DSC_04885</name>
</gene>
<dbReference type="GO" id="GO:0005886">
    <property type="term" value="C:plasma membrane"/>
    <property type="evidence" value="ECO:0007669"/>
    <property type="project" value="UniProtKB-SubCell"/>
</dbReference>
<dbReference type="KEGG" id="psd:DSC_04885"/>